<evidence type="ECO:0008006" key="3">
    <source>
        <dbReference type="Google" id="ProtNLM"/>
    </source>
</evidence>
<reference evidence="1" key="1">
    <citation type="journal article" date="2014" name="Int. J. Syst. Evol. Microbiol.">
        <title>Complete genome sequence of Corynebacterium casei LMG S-19264T (=DSM 44701T), isolated from a smear-ripened cheese.</title>
        <authorList>
            <consortium name="US DOE Joint Genome Institute (JGI-PGF)"/>
            <person name="Walter F."/>
            <person name="Albersmeier A."/>
            <person name="Kalinowski J."/>
            <person name="Ruckert C."/>
        </authorList>
    </citation>
    <scope>NUCLEOTIDE SEQUENCE</scope>
    <source>
        <strain evidence="1">CGMCC 1.15493</strain>
    </source>
</reference>
<organism evidence="1 2">
    <name type="scientific">Aureimonas glaciei</name>
    <dbReference type="NCBI Taxonomy" id="1776957"/>
    <lineage>
        <taxon>Bacteria</taxon>
        <taxon>Pseudomonadati</taxon>
        <taxon>Pseudomonadota</taxon>
        <taxon>Alphaproteobacteria</taxon>
        <taxon>Hyphomicrobiales</taxon>
        <taxon>Aurantimonadaceae</taxon>
        <taxon>Aureimonas</taxon>
    </lineage>
</organism>
<evidence type="ECO:0000313" key="1">
    <source>
        <dbReference type="EMBL" id="GGD43237.1"/>
    </source>
</evidence>
<dbReference type="Proteomes" id="UP000613160">
    <property type="component" value="Unassembled WGS sequence"/>
</dbReference>
<sequence>MKGRNIPYSAAEMAWLEAHRLLVISEYHRLFCETFARTDASLANLHSLRKRKGWSTGRTGHFAKGETPVNKGKKCAPGAGGLHPNARKTQFRVGGMTGAAQRKYKPIGTERVSIDGYRERKVHDELPRQSRWQLVHRIEWEAINGQVPAGMALKCRGDRLNTDPANWQLVPRAILPRLNGGRAKTLVAYDEAPDELKPTIMALAKLDHVARQRSAA</sequence>
<accession>A0A917DIS0</accession>
<reference evidence="1" key="2">
    <citation type="submission" date="2020-09" db="EMBL/GenBank/DDBJ databases">
        <authorList>
            <person name="Sun Q."/>
            <person name="Zhou Y."/>
        </authorList>
    </citation>
    <scope>NUCLEOTIDE SEQUENCE</scope>
    <source>
        <strain evidence="1">CGMCC 1.15493</strain>
    </source>
</reference>
<proteinExistence type="predicted"/>
<gene>
    <name evidence="1" type="ORF">GCM10011335_52370</name>
</gene>
<evidence type="ECO:0000313" key="2">
    <source>
        <dbReference type="Proteomes" id="UP000613160"/>
    </source>
</evidence>
<protein>
    <recommendedName>
        <fullName evidence="3">HNH endonuclease</fullName>
    </recommendedName>
</protein>
<keyword evidence="2" id="KW-1185">Reference proteome</keyword>
<dbReference type="EMBL" id="BMJJ01000022">
    <property type="protein sequence ID" value="GGD43237.1"/>
    <property type="molecule type" value="Genomic_DNA"/>
</dbReference>
<dbReference type="RefSeq" id="WP_188855397.1">
    <property type="nucleotide sequence ID" value="NZ_BMJJ01000022.1"/>
</dbReference>
<name>A0A917DIS0_9HYPH</name>
<dbReference type="AlphaFoldDB" id="A0A917DIS0"/>
<comment type="caution">
    <text evidence="1">The sequence shown here is derived from an EMBL/GenBank/DDBJ whole genome shotgun (WGS) entry which is preliminary data.</text>
</comment>